<evidence type="ECO:0000259" key="5">
    <source>
        <dbReference type="PROSITE" id="PS50048"/>
    </source>
</evidence>
<dbReference type="CDD" id="cd00067">
    <property type="entry name" value="GAL4"/>
    <property type="match status" value="1"/>
</dbReference>
<gene>
    <name evidence="6" type="ORF">B0A48_11068</name>
</gene>
<name>A0A1V8SUF3_9PEZI</name>
<feature type="region of interest" description="Disordered" evidence="4">
    <location>
        <begin position="421"/>
        <end position="441"/>
    </location>
</feature>
<dbReference type="OrthoDB" id="25818at2759"/>
<feature type="region of interest" description="Disordered" evidence="4">
    <location>
        <begin position="306"/>
        <end position="383"/>
    </location>
</feature>
<dbReference type="Proteomes" id="UP000192596">
    <property type="component" value="Unassembled WGS sequence"/>
</dbReference>
<feature type="compositionally biased region" description="Low complexity" evidence="4">
    <location>
        <begin position="426"/>
        <end position="440"/>
    </location>
</feature>
<feature type="domain" description="Zn(2)-C6 fungal-type" evidence="5">
    <location>
        <begin position="254"/>
        <end position="282"/>
    </location>
</feature>
<dbReference type="InterPro" id="IPR001451">
    <property type="entry name" value="Hexapep"/>
</dbReference>
<dbReference type="PROSITE" id="PS50048">
    <property type="entry name" value="ZN2_CY6_FUNGAL_2"/>
    <property type="match status" value="1"/>
</dbReference>
<dbReference type="AlphaFoldDB" id="A0A1V8SUF3"/>
<dbReference type="InterPro" id="IPR001138">
    <property type="entry name" value="Zn2Cys6_DnaBD"/>
</dbReference>
<evidence type="ECO:0000256" key="3">
    <source>
        <dbReference type="ARBA" id="ARBA00023242"/>
    </source>
</evidence>
<feature type="region of interest" description="Disordered" evidence="4">
    <location>
        <begin position="44"/>
        <end position="184"/>
    </location>
</feature>
<dbReference type="Gene3D" id="2.160.10.10">
    <property type="entry name" value="Hexapeptide repeat proteins"/>
    <property type="match status" value="1"/>
</dbReference>
<feature type="compositionally biased region" description="Basic and acidic residues" evidence="4">
    <location>
        <begin position="96"/>
        <end position="147"/>
    </location>
</feature>
<protein>
    <recommendedName>
        <fullName evidence="5">Zn(2)-C6 fungal-type domain-containing protein</fullName>
    </recommendedName>
</protein>
<dbReference type="GO" id="GO:0008374">
    <property type="term" value="F:O-acyltransferase activity"/>
    <property type="evidence" value="ECO:0007669"/>
    <property type="project" value="TreeGrafter"/>
</dbReference>
<comment type="caution">
    <text evidence="6">The sequence shown here is derived from an EMBL/GenBank/DDBJ whole genome shotgun (WGS) entry which is preliminary data.</text>
</comment>
<dbReference type="EMBL" id="NAJO01000026">
    <property type="protein sequence ID" value="OQO02786.1"/>
    <property type="molecule type" value="Genomic_DNA"/>
</dbReference>
<keyword evidence="7" id="KW-1185">Reference proteome</keyword>
<keyword evidence="2" id="KW-0808">Transferase</keyword>
<reference evidence="7" key="1">
    <citation type="submission" date="2017-03" db="EMBL/GenBank/DDBJ databases">
        <title>Genomes of endolithic fungi from Antarctica.</title>
        <authorList>
            <person name="Coleine C."/>
            <person name="Masonjones S."/>
            <person name="Stajich J.E."/>
        </authorList>
    </citation>
    <scope>NUCLEOTIDE SEQUENCE [LARGE SCALE GENOMIC DNA]</scope>
    <source>
        <strain evidence="7">CCFEE 5527</strain>
    </source>
</reference>
<dbReference type="InParanoid" id="A0A1V8SUF3"/>
<evidence type="ECO:0000313" key="7">
    <source>
        <dbReference type="Proteomes" id="UP000192596"/>
    </source>
</evidence>
<dbReference type="PROSITE" id="PS00463">
    <property type="entry name" value="ZN2_CY6_FUNGAL_1"/>
    <property type="match status" value="1"/>
</dbReference>
<organism evidence="6 7">
    <name type="scientific">Cryoendolithus antarcticus</name>
    <dbReference type="NCBI Taxonomy" id="1507870"/>
    <lineage>
        <taxon>Eukaryota</taxon>
        <taxon>Fungi</taxon>
        <taxon>Dikarya</taxon>
        <taxon>Ascomycota</taxon>
        <taxon>Pezizomycotina</taxon>
        <taxon>Dothideomycetes</taxon>
        <taxon>Dothideomycetidae</taxon>
        <taxon>Cladosporiales</taxon>
        <taxon>Cladosporiaceae</taxon>
        <taxon>Cryoendolithus</taxon>
    </lineage>
</organism>
<dbReference type="GO" id="GO:0000981">
    <property type="term" value="F:DNA-binding transcription factor activity, RNA polymerase II-specific"/>
    <property type="evidence" value="ECO:0007669"/>
    <property type="project" value="InterPro"/>
</dbReference>
<comment type="similarity">
    <text evidence="1">Belongs to the transferase hexapeptide repeat family.</text>
</comment>
<evidence type="ECO:0000256" key="1">
    <source>
        <dbReference type="ARBA" id="ARBA00007274"/>
    </source>
</evidence>
<dbReference type="InterPro" id="IPR011004">
    <property type="entry name" value="Trimer_LpxA-like_sf"/>
</dbReference>
<dbReference type="PANTHER" id="PTHR23416">
    <property type="entry name" value="SIALIC ACID SYNTHASE-RELATED"/>
    <property type="match status" value="1"/>
</dbReference>
<evidence type="ECO:0000313" key="6">
    <source>
        <dbReference type="EMBL" id="OQO02786.1"/>
    </source>
</evidence>
<dbReference type="Gene3D" id="4.10.240.10">
    <property type="entry name" value="Zn(2)-C6 fungal-type DNA-binding domain"/>
    <property type="match status" value="1"/>
</dbReference>
<proteinExistence type="inferred from homology"/>
<feature type="region of interest" description="Disordered" evidence="4">
    <location>
        <begin position="1"/>
        <end position="27"/>
    </location>
</feature>
<sequence>MRETITLEIDTTTLSQGTGSNSLNAQAPTGTVGFTAVNLETLSNSHLPPLNERSQPYKTGMTYSTLTGTHDIPSQPGWRAADRTDSVLQPEPSYEQSRDSAKRKHVETDSHVESSREVPSIEDRPSPKRRMIMHEDVAARSVEDRQTTEATNGDSSSVTRGDIAPTSREPTPVPTWNQRQPLPQVRPETEANMAESLATHLHSIDQSTPSGDSPEDNETNHHSAPRSSEYSPDVYGDSSNNKRKRNFSNRTKSGCLTCRSRKKKCDETKPACANCVRGNFTCAGYGGKATNSKAVTQARPLQIQAKQVETAQPAHFADGPRYDHWGRTTVPPAAPPSSTAQHRPPPGPISPESARAPYQRDHWRPGGPSTWPHGLQPPVSLPPTLPPVDFNQLPTPISGYPYDAVPPQEPWQHPPLASYRPQTGAGTTVSSRESVGTSSSQRALHLSNLSFAIPGQRSEKEKMLLGKPYLHFIDDVLLDDRQQCKAAVERYNNAARPSDGISADERSRFFSAVIDPAKRPISNQKYHGVPANSPTLIRPGRIGYRTIVETPFNCDFGYNINLGDDIVIGAGCYMQDPCEIIIGNRTIVGPNVKFYGLTASVDAGSRNGSQGRLSGGAIIVEEDCFIGGDVTILPHRVIGKGAVVGAGSVVTKNVPPYTVVAGNPAREIRTLGPGSVEDRRMRTLIQSENEASVKAMMERRQVRD</sequence>
<dbReference type="InterPro" id="IPR051159">
    <property type="entry name" value="Hexapeptide_acetyltransf"/>
</dbReference>
<dbReference type="InterPro" id="IPR036864">
    <property type="entry name" value="Zn2-C6_fun-type_DNA-bd_sf"/>
</dbReference>
<keyword evidence="3" id="KW-0539">Nucleus</keyword>
<feature type="region of interest" description="Disordered" evidence="4">
    <location>
        <begin position="204"/>
        <end position="252"/>
    </location>
</feature>
<feature type="compositionally biased region" description="Polar residues" evidence="4">
    <location>
        <begin position="44"/>
        <end position="68"/>
    </location>
</feature>
<evidence type="ECO:0000256" key="4">
    <source>
        <dbReference type="SAM" id="MobiDB-lite"/>
    </source>
</evidence>
<dbReference type="PANTHER" id="PTHR23416:SF76">
    <property type="entry name" value="ZN(II)2CYS6 TRANSCRIPTION FACTOR (EUROFUNG)"/>
    <property type="match status" value="1"/>
</dbReference>
<feature type="compositionally biased region" description="Low complexity" evidence="4">
    <location>
        <begin position="328"/>
        <end position="340"/>
    </location>
</feature>
<dbReference type="Pfam" id="PF12464">
    <property type="entry name" value="Mac"/>
    <property type="match status" value="1"/>
</dbReference>
<dbReference type="Pfam" id="PF00172">
    <property type="entry name" value="Zn_clus"/>
    <property type="match status" value="1"/>
</dbReference>
<dbReference type="STRING" id="1507870.A0A1V8SUF3"/>
<dbReference type="GO" id="GO:0008270">
    <property type="term" value="F:zinc ion binding"/>
    <property type="evidence" value="ECO:0007669"/>
    <property type="project" value="InterPro"/>
</dbReference>
<feature type="compositionally biased region" description="Low complexity" evidence="4">
    <location>
        <begin position="1"/>
        <end position="14"/>
    </location>
</feature>
<feature type="compositionally biased region" description="Polar residues" evidence="4">
    <location>
        <begin position="148"/>
        <end position="159"/>
    </location>
</feature>
<dbReference type="SMART" id="SM00066">
    <property type="entry name" value="GAL4"/>
    <property type="match status" value="1"/>
</dbReference>
<dbReference type="SUPFAM" id="SSF51161">
    <property type="entry name" value="Trimeric LpxA-like enzymes"/>
    <property type="match status" value="1"/>
</dbReference>
<dbReference type="SUPFAM" id="SSF57701">
    <property type="entry name" value="Zn2/Cys6 DNA-binding domain"/>
    <property type="match status" value="1"/>
</dbReference>
<dbReference type="InterPro" id="IPR024688">
    <property type="entry name" value="Mac_dom"/>
</dbReference>
<accession>A0A1V8SUF3</accession>
<feature type="compositionally biased region" description="Polar residues" evidence="4">
    <location>
        <begin position="15"/>
        <end position="27"/>
    </location>
</feature>
<dbReference type="Pfam" id="PF00132">
    <property type="entry name" value="Hexapep"/>
    <property type="match status" value="1"/>
</dbReference>
<dbReference type="GO" id="GO:0016407">
    <property type="term" value="F:acetyltransferase activity"/>
    <property type="evidence" value="ECO:0007669"/>
    <property type="project" value="InterPro"/>
</dbReference>
<evidence type="ECO:0000256" key="2">
    <source>
        <dbReference type="ARBA" id="ARBA00022679"/>
    </source>
</evidence>